<sequence>MSGFSSSLQADKSELFGSAGGGKPSARPTSSAPRGAPRSAPSAPRATSSSTSGSSASSAARPSPAPPRSLLTAEQQRRKLAEAEDWRNQARAAMKKGFFSSADPLAAYAYYRKAAECYKATACVEKEALIRASAAECSLATDSHQCAASEYKRAGECYAALDRYEDSCAMYRKSAEACAAAGDLARCGEMLMQGASELSRGGSAYAGEAGEKFEEALRVFVPDDLNSFAGFRSKPPEGSASPSPVVASAFAPELCTKAMSFFLSTSPRSLRSALYALGCVCRLLEDDGDATQSLFRAYLSVTAAQLATGDPVAADATYMSVHLQRTSYLKSEECKVAEDLITAVKNFDGEALQAAQKERIVNHLAPGIRALIMDLRVSGAAAGGGARRKQPTPAEKLAALPPAAAAAAPAAAPGRLADIVSETAEVDVGIDADGMAGEIEEAMAEMDRLTEGMDDLLGDEEEDDDVEDDELDLR</sequence>
<dbReference type="SUPFAM" id="SSF48452">
    <property type="entry name" value="TPR-like"/>
    <property type="match status" value="1"/>
</dbReference>
<comment type="similarity">
    <text evidence="2">Belongs to the SNAP family.</text>
</comment>
<dbReference type="Gene3D" id="1.25.40.10">
    <property type="entry name" value="Tetratricopeptide repeat domain"/>
    <property type="match status" value="2"/>
</dbReference>
<feature type="compositionally biased region" description="Acidic residues" evidence="9">
    <location>
        <begin position="452"/>
        <end position="474"/>
    </location>
</feature>
<evidence type="ECO:0000313" key="10">
    <source>
        <dbReference type="EMBL" id="GMI33368.1"/>
    </source>
</evidence>
<evidence type="ECO:0000256" key="3">
    <source>
        <dbReference type="ARBA" id="ARBA00022448"/>
    </source>
</evidence>
<evidence type="ECO:0000313" key="11">
    <source>
        <dbReference type="Proteomes" id="UP001165060"/>
    </source>
</evidence>
<evidence type="ECO:0000256" key="7">
    <source>
        <dbReference type="ARBA" id="ARBA00040047"/>
    </source>
</evidence>
<feature type="region of interest" description="Disordered" evidence="9">
    <location>
        <begin position="449"/>
        <end position="474"/>
    </location>
</feature>
<dbReference type="PANTHER" id="PTHR13768">
    <property type="entry name" value="SOLUBLE NSF ATTACHMENT PROTEIN SNAP"/>
    <property type="match status" value="1"/>
</dbReference>
<evidence type="ECO:0000256" key="1">
    <source>
        <dbReference type="ARBA" id="ARBA00004170"/>
    </source>
</evidence>
<dbReference type="Proteomes" id="UP001165060">
    <property type="component" value="Unassembled WGS sequence"/>
</dbReference>
<protein>
    <recommendedName>
        <fullName evidence="7">Gamma-soluble NSF attachment protein</fullName>
    </recommendedName>
    <alternativeName>
        <fullName evidence="8">N-ethylmaleimide-sensitive factor attachment protein gamma</fullName>
    </alternativeName>
</protein>
<keyword evidence="6" id="KW-0472">Membrane</keyword>
<evidence type="ECO:0000256" key="6">
    <source>
        <dbReference type="ARBA" id="ARBA00023136"/>
    </source>
</evidence>
<evidence type="ECO:0000256" key="4">
    <source>
        <dbReference type="ARBA" id="ARBA00022892"/>
    </source>
</evidence>
<accession>A0ABQ6MVJ2</accession>
<organism evidence="10 11">
    <name type="scientific">Tetraparma gracilis</name>
    <dbReference type="NCBI Taxonomy" id="2962635"/>
    <lineage>
        <taxon>Eukaryota</taxon>
        <taxon>Sar</taxon>
        <taxon>Stramenopiles</taxon>
        <taxon>Ochrophyta</taxon>
        <taxon>Bolidophyceae</taxon>
        <taxon>Parmales</taxon>
        <taxon>Triparmaceae</taxon>
        <taxon>Tetraparma</taxon>
    </lineage>
</organism>
<gene>
    <name evidence="10" type="ORF">TeGR_g4295</name>
</gene>
<keyword evidence="11" id="KW-1185">Reference proteome</keyword>
<evidence type="ECO:0000256" key="8">
    <source>
        <dbReference type="ARBA" id="ARBA00042485"/>
    </source>
</evidence>
<dbReference type="InterPro" id="IPR011990">
    <property type="entry name" value="TPR-like_helical_dom_sf"/>
</dbReference>
<evidence type="ECO:0000256" key="9">
    <source>
        <dbReference type="SAM" id="MobiDB-lite"/>
    </source>
</evidence>
<evidence type="ECO:0000256" key="2">
    <source>
        <dbReference type="ARBA" id="ARBA00010050"/>
    </source>
</evidence>
<comment type="subcellular location">
    <subcellularLocation>
        <location evidence="1">Membrane</location>
        <topology evidence="1">Peripheral membrane protein</topology>
    </subcellularLocation>
</comment>
<keyword evidence="4" id="KW-0931">ER-Golgi transport</keyword>
<keyword evidence="5" id="KW-0653">Protein transport</keyword>
<keyword evidence="3" id="KW-0813">Transport</keyword>
<name>A0ABQ6MVJ2_9STRA</name>
<feature type="region of interest" description="Disordered" evidence="9">
    <location>
        <begin position="1"/>
        <end position="83"/>
    </location>
</feature>
<reference evidence="10 11" key="1">
    <citation type="journal article" date="2023" name="Commun. Biol.">
        <title>Genome analysis of Parmales, the sister group of diatoms, reveals the evolutionary specialization of diatoms from phago-mixotrophs to photoautotrophs.</title>
        <authorList>
            <person name="Ban H."/>
            <person name="Sato S."/>
            <person name="Yoshikawa S."/>
            <person name="Yamada K."/>
            <person name="Nakamura Y."/>
            <person name="Ichinomiya M."/>
            <person name="Sato N."/>
            <person name="Blanc-Mathieu R."/>
            <person name="Endo H."/>
            <person name="Kuwata A."/>
            <person name="Ogata H."/>
        </authorList>
    </citation>
    <scope>NUCLEOTIDE SEQUENCE [LARGE SCALE GENOMIC DNA]</scope>
</reference>
<feature type="compositionally biased region" description="Low complexity" evidence="9">
    <location>
        <begin position="24"/>
        <end position="62"/>
    </location>
</feature>
<feature type="compositionally biased region" description="Polar residues" evidence="9">
    <location>
        <begin position="1"/>
        <end position="10"/>
    </location>
</feature>
<proteinExistence type="inferred from homology"/>
<dbReference type="InterPro" id="IPR000744">
    <property type="entry name" value="NSF_attach"/>
</dbReference>
<dbReference type="PANTHER" id="PTHR13768:SF2">
    <property type="entry name" value="GAMMA-SOLUBLE NSF ATTACHMENT PROTEIN"/>
    <property type="match status" value="1"/>
</dbReference>
<comment type="caution">
    <text evidence="10">The sequence shown here is derived from an EMBL/GenBank/DDBJ whole genome shotgun (WGS) entry which is preliminary data.</text>
</comment>
<evidence type="ECO:0000256" key="5">
    <source>
        <dbReference type="ARBA" id="ARBA00022927"/>
    </source>
</evidence>
<dbReference type="EMBL" id="BRYB01003244">
    <property type="protein sequence ID" value="GMI33368.1"/>
    <property type="molecule type" value="Genomic_DNA"/>
</dbReference>